<evidence type="ECO:0000313" key="2">
    <source>
        <dbReference type="Proteomes" id="UP000199627"/>
    </source>
</evidence>
<dbReference type="EMBL" id="FNKL01000004">
    <property type="protein sequence ID" value="SDR00684.1"/>
    <property type="molecule type" value="Genomic_DNA"/>
</dbReference>
<dbReference type="OrthoDB" id="978436at2"/>
<proteinExistence type="predicted"/>
<protein>
    <recommendedName>
        <fullName evidence="3">DUF4625 domain-containing protein</fullName>
    </recommendedName>
</protein>
<dbReference type="RefSeq" id="WP_089756591.1">
    <property type="nucleotide sequence ID" value="NZ_FNKL01000004.1"/>
</dbReference>
<dbReference type="Proteomes" id="UP000199627">
    <property type="component" value="Unassembled WGS sequence"/>
</dbReference>
<dbReference type="STRING" id="311333.SAMN05421664_3084"/>
<evidence type="ECO:0008006" key="3">
    <source>
        <dbReference type="Google" id="ProtNLM"/>
    </source>
</evidence>
<reference evidence="2" key="1">
    <citation type="submission" date="2016-10" db="EMBL/GenBank/DDBJ databases">
        <authorList>
            <person name="Varghese N."/>
            <person name="Submissions S."/>
        </authorList>
    </citation>
    <scope>NUCLEOTIDE SEQUENCE [LARGE SCALE GENOMIC DNA]</scope>
    <source>
        <strain evidence="2">DSM 17072</strain>
    </source>
</reference>
<organism evidence="1 2">
    <name type="scientific">Chryseobacterium soldanellicola</name>
    <dbReference type="NCBI Taxonomy" id="311333"/>
    <lineage>
        <taxon>Bacteria</taxon>
        <taxon>Pseudomonadati</taxon>
        <taxon>Bacteroidota</taxon>
        <taxon>Flavobacteriia</taxon>
        <taxon>Flavobacteriales</taxon>
        <taxon>Weeksellaceae</taxon>
        <taxon>Chryseobacterium group</taxon>
        <taxon>Chryseobacterium</taxon>
    </lineage>
</organism>
<dbReference type="AlphaFoldDB" id="A0A1H1FIL4"/>
<dbReference type="Pfam" id="PF15418">
    <property type="entry name" value="DUF4625"/>
    <property type="match status" value="1"/>
</dbReference>
<keyword evidence="2" id="KW-1185">Reference proteome</keyword>
<name>A0A1H1FIL4_9FLAO</name>
<sequence>MKNTFSKTFSTITAVVLLLITSCRNDDEQMQPQPNIIALEVGLGNSHTSYIGSDIHIEAEIEASGKINTVEVEVFKKDGAGWQTKKVYSEFSGQLNTTFHKHIDVAPDAAPGNYVLRMKVTDMLGQSRTVDEDLELIILQDSVSPIINITTFPAANKLFLNGETITISGTVSDNIALGNVLVALVREEDLIPDGNLSDTHSQIITMLDLRDFASTEIQDFTASINVGATSDYGFPPKPIQGANAWKSGSYYIVVKTKDASQNVTFSQHYPIKINL</sequence>
<evidence type="ECO:0000313" key="1">
    <source>
        <dbReference type="EMBL" id="SDR00684.1"/>
    </source>
</evidence>
<accession>A0A1H1FIL4</accession>
<gene>
    <name evidence="1" type="ORF">SAMN05421664_3084</name>
</gene>
<dbReference type="InterPro" id="IPR027829">
    <property type="entry name" value="DUF4625"/>
</dbReference>
<dbReference type="PROSITE" id="PS51257">
    <property type="entry name" value="PROKAR_LIPOPROTEIN"/>
    <property type="match status" value="1"/>
</dbReference>